<proteinExistence type="predicted"/>
<evidence type="ECO:0000313" key="1">
    <source>
        <dbReference type="EMBL" id="KAJ9074040.1"/>
    </source>
</evidence>
<protein>
    <submittedName>
        <fullName evidence="1">Uncharacterized protein</fullName>
    </submittedName>
</protein>
<name>A0ACC2THT4_9FUNG</name>
<evidence type="ECO:0000313" key="2">
    <source>
        <dbReference type="Proteomes" id="UP001165960"/>
    </source>
</evidence>
<dbReference type="EMBL" id="QTSX02002873">
    <property type="protein sequence ID" value="KAJ9074040.1"/>
    <property type="molecule type" value="Genomic_DNA"/>
</dbReference>
<gene>
    <name evidence="1" type="ORF">DSO57_1010129</name>
</gene>
<reference evidence="1" key="1">
    <citation type="submission" date="2022-04" db="EMBL/GenBank/DDBJ databases">
        <title>Genome of the entomopathogenic fungus Entomophthora muscae.</title>
        <authorList>
            <person name="Elya C."/>
            <person name="Lovett B.R."/>
            <person name="Lee E."/>
            <person name="Macias A.M."/>
            <person name="Hajek A.E."/>
            <person name="De Bivort B.L."/>
            <person name="Kasson M.T."/>
            <person name="De Fine Licht H.H."/>
            <person name="Stajich J.E."/>
        </authorList>
    </citation>
    <scope>NUCLEOTIDE SEQUENCE</scope>
    <source>
        <strain evidence="1">Berkeley</strain>
    </source>
</reference>
<organism evidence="1 2">
    <name type="scientific">Entomophthora muscae</name>
    <dbReference type="NCBI Taxonomy" id="34485"/>
    <lineage>
        <taxon>Eukaryota</taxon>
        <taxon>Fungi</taxon>
        <taxon>Fungi incertae sedis</taxon>
        <taxon>Zoopagomycota</taxon>
        <taxon>Entomophthoromycotina</taxon>
        <taxon>Entomophthoromycetes</taxon>
        <taxon>Entomophthorales</taxon>
        <taxon>Entomophthoraceae</taxon>
        <taxon>Entomophthora</taxon>
    </lineage>
</organism>
<dbReference type="Proteomes" id="UP001165960">
    <property type="component" value="Unassembled WGS sequence"/>
</dbReference>
<sequence length="333" mass="37296">MLLFSLGILCAGIGAQVVTSDPFYNKSVKDYPDYDERESQVKPKVMQLRLAQTASKVGSIEEAKRLFNFAGLAYCSNETLGTPNSKYNTGLGGDFKVVLVMEDLKLETKGLIAVDGAREQILLGFRGTTSTANWEANLNFNKKKFGPGLVHEGFKELSDALQLKYREYLTELLQLNPTYRLVIVGHSLGGAMAVLSAVYMAEIVPWERISVYTYGQPRVGDEQFVRWLNSQPMEMTRVVNDNDSVPHLPPNFAGFFHAHTEMFVRGNDVRVCSTQALEDRSCSRTRVALPSSVTHSNAFGMSIQESNCRFPHEATRETAASERAKRHEQRKRK</sequence>
<comment type="caution">
    <text evidence="1">The sequence shown here is derived from an EMBL/GenBank/DDBJ whole genome shotgun (WGS) entry which is preliminary data.</text>
</comment>
<keyword evidence="2" id="KW-1185">Reference proteome</keyword>
<accession>A0ACC2THT4</accession>